<evidence type="ECO:0000256" key="1">
    <source>
        <dbReference type="SAM" id="MobiDB-lite"/>
    </source>
</evidence>
<reference evidence="3 4" key="1">
    <citation type="journal article" date="2013" name="Genome Announc.">
        <title>Draft Genome Sequence of Rhodococcus rhodnii Strain LMG5362, a Symbiont of Rhodnius prolixus (Hemiptera, Reduviidae, Triatominae), the Principle Vector of Trypanosoma cruzi.</title>
        <authorList>
            <person name="Pachebat J.A."/>
            <person name="van Keulen G."/>
            <person name="Whitten M.M."/>
            <person name="Girdwood S."/>
            <person name="Del Sol R."/>
            <person name="Dyson P.J."/>
            <person name="Facey P.D."/>
        </authorList>
    </citation>
    <scope>NUCLEOTIDE SEQUENCE [LARGE SCALE GENOMIC DNA]</scope>
    <source>
        <strain evidence="3 4">LMG 5362</strain>
    </source>
</reference>
<evidence type="ECO:0000313" key="4">
    <source>
        <dbReference type="Proteomes" id="UP000013525"/>
    </source>
</evidence>
<dbReference type="Proteomes" id="UP000013525">
    <property type="component" value="Unassembled WGS sequence"/>
</dbReference>
<proteinExistence type="predicted"/>
<dbReference type="PATRIC" id="fig|1273125.3.peg.1226"/>
<gene>
    <name evidence="3" type="ORF">Rrhod_1270</name>
</gene>
<name>R7WPT3_9NOCA</name>
<dbReference type="RefSeq" id="WP_010837334.1">
    <property type="nucleotide sequence ID" value="NZ_APMY01000043.1"/>
</dbReference>
<evidence type="ECO:0000256" key="2">
    <source>
        <dbReference type="SAM" id="SignalP"/>
    </source>
</evidence>
<feature type="chain" id="PRO_5004459592" evidence="2">
    <location>
        <begin position="28"/>
        <end position="175"/>
    </location>
</feature>
<protein>
    <submittedName>
        <fullName evidence="3">Uncharacterized protein</fullName>
    </submittedName>
</protein>
<dbReference type="EMBL" id="APMY01000043">
    <property type="protein sequence ID" value="EOM77317.1"/>
    <property type="molecule type" value="Genomic_DNA"/>
</dbReference>
<feature type="signal peptide" evidence="2">
    <location>
        <begin position="1"/>
        <end position="27"/>
    </location>
</feature>
<organism evidence="3 4">
    <name type="scientific">Rhodococcus rhodnii LMG 5362</name>
    <dbReference type="NCBI Taxonomy" id="1273125"/>
    <lineage>
        <taxon>Bacteria</taxon>
        <taxon>Bacillati</taxon>
        <taxon>Actinomycetota</taxon>
        <taxon>Actinomycetes</taxon>
        <taxon>Mycobacteriales</taxon>
        <taxon>Nocardiaceae</taxon>
        <taxon>Rhodococcus</taxon>
    </lineage>
</organism>
<feature type="compositionally biased region" description="Low complexity" evidence="1">
    <location>
        <begin position="135"/>
        <end position="169"/>
    </location>
</feature>
<sequence>MRLRRGVAVVGIAAALTVGLASPAAFAQPPAPAPFELGELVGPYPSDLPARGTYIGILDGFTALRDGRPDVLARNLDHVVEVNNAADAQTQARALFDDNHDRLESLTTRSVNASAASSATRSRAAGCRRSRRCWTATSAARASSPTRRSSRSSSGATRVRSRSRPSGSRAITVTA</sequence>
<comment type="caution">
    <text evidence="3">The sequence shown here is derived from an EMBL/GenBank/DDBJ whole genome shotgun (WGS) entry which is preliminary data.</text>
</comment>
<keyword evidence="4" id="KW-1185">Reference proteome</keyword>
<feature type="region of interest" description="Disordered" evidence="1">
    <location>
        <begin position="135"/>
        <end position="175"/>
    </location>
</feature>
<keyword evidence="2" id="KW-0732">Signal</keyword>
<evidence type="ECO:0000313" key="3">
    <source>
        <dbReference type="EMBL" id="EOM77317.1"/>
    </source>
</evidence>
<accession>R7WPT3</accession>
<dbReference type="AlphaFoldDB" id="R7WPT3"/>